<organism evidence="1 2">
    <name type="scientific">Taxus chinensis</name>
    <name type="common">Chinese yew</name>
    <name type="synonym">Taxus wallichiana var. chinensis</name>
    <dbReference type="NCBI Taxonomy" id="29808"/>
    <lineage>
        <taxon>Eukaryota</taxon>
        <taxon>Viridiplantae</taxon>
        <taxon>Streptophyta</taxon>
        <taxon>Embryophyta</taxon>
        <taxon>Tracheophyta</taxon>
        <taxon>Spermatophyta</taxon>
        <taxon>Pinopsida</taxon>
        <taxon>Pinidae</taxon>
        <taxon>Conifers II</taxon>
        <taxon>Cupressales</taxon>
        <taxon>Taxaceae</taxon>
        <taxon>Taxus</taxon>
    </lineage>
</organism>
<gene>
    <name evidence="1" type="ORF">KI387_010416</name>
</gene>
<name>A0AA38FL39_TAXCH</name>
<accession>A0AA38FL39</accession>
<sequence length="66" mass="6973">PPPCAGRRSCVCQPARVAVLRVCHPARAVVPRLSPIQGGGSVFVTLRRAAVLSLMTELRGSAPVRK</sequence>
<feature type="non-terminal residue" evidence="1">
    <location>
        <position position="1"/>
    </location>
</feature>
<reference evidence="1 2" key="1">
    <citation type="journal article" date="2021" name="Nat. Plants">
        <title>The Taxus genome provides insights into paclitaxel biosynthesis.</title>
        <authorList>
            <person name="Xiong X."/>
            <person name="Gou J."/>
            <person name="Liao Q."/>
            <person name="Li Y."/>
            <person name="Zhou Q."/>
            <person name="Bi G."/>
            <person name="Li C."/>
            <person name="Du R."/>
            <person name="Wang X."/>
            <person name="Sun T."/>
            <person name="Guo L."/>
            <person name="Liang H."/>
            <person name="Lu P."/>
            <person name="Wu Y."/>
            <person name="Zhang Z."/>
            <person name="Ro D.K."/>
            <person name="Shang Y."/>
            <person name="Huang S."/>
            <person name="Yan J."/>
        </authorList>
    </citation>
    <scope>NUCLEOTIDE SEQUENCE [LARGE SCALE GENOMIC DNA]</scope>
    <source>
        <strain evidence="1">Ta-2019</strain>
    </source>
</reference>
<evidence type="ECO:0000313" key="1">
    <source>
        <dbReference type="EMBL" id="KAH9306012.1"/>
    </source>
</evidence>
<evidence type="ECO:0000313" key="2">
    <source>
        <dbReference type="Proteomes" id="UP000824469"/>
    </source>
</evidence>
<comment type="caution">
    <text evidence="1">The sequence shown here is derived from an EMBL/GenBank/DDBJ whole genome shotgun (WGS) entry which is preliminary data.</text>
</comment>
<keyword evidence="2" id="KW-1185">Reference proteome</keyword>
<dbReference type="Proteomes" id="UP000824469">
    <property type="component" value="Unassembled WGS sequence"/>
</dbReference>
<feature type="non-terminal residue" evidence="1">
    <location>
        <position position="66"/>
    </location>
</feature>
<protein>
    <submittedName>
        <fullName evidence="1">Uncharacterized protein</fullName>
    </submittedName>
</protein>
<dbReference type="EMBL" id="JAHRHJ020000008">
    <property type="protein sequence ID" value="KAH9306012.1"/>
    <property type="molecule type" value="Genomic_DNA"/>
</dbReference>
<proteinExistence type="predicted"/>
<dbReference type="AlphaFoldDB" id="A0AA38FL39"/>